<evidence type="ECO:0000313" key="2">
    <source>
        <dbReference type="Proteomes" id="UP000076858"/>
    </source>
</evidence>
<dbReference type="STRING" id="35525.A0A164HX32"/>
<feature type="non-terminal residue" evidence="1">
    <location>
        <position position="1"/>
    </location>
</feature>
<gene>
    <name evidence="1" type="ORF">APZ42_002980</name>
</gene>
<dbReference type="AlphaFoldDB" id="A0A164HX32"/>
<accession>A0A164HX32</accession>
<dbReference type="EMBL" id="LRGB01009137">
    <property type="protein sequence ID" value="KZS00647.1"/>
    <property type="molecule type" value="Genomic_DNA"/>
</dbReference>
<organism evidence="1 2">
    <name type="scientific">Daphnia magna</name>
    <dbReference type="NCBI Taxonomy" id="35525"/>
    <lineage>
        <taxon>Eukaryota</taxon>
        <taxon>Metazoa</taxon>
        <taxon>Ecdysozoa</taxon>
        <taxon>Arthropoda</taxon>
        <taxon>Crustacea</taxon>
        <taxon>Branchiopoda</taxon>
        <taxon>Diplostraca</taxon>
        <taxon>Cladocera</taxon>
        <taxon>Anomopoda</taxon>
        <taxon>Daphniidae</taxon>
        <taxon>Daphnia</taxon>
    </lineage>
</organism>
<name>A0A164HX32_9CRUS</name>
<sequence>DPEGVDECSHHLFGSEDELTLEDDDYVSMTAGDNFNRIQVTRLLTAAFYLKHGLSQTGLSDFLEILNITSELYDDRELRSPYMFMKKYGFLKGWLKRIFPCTTCSVPLLNDDTGFPLEIQPCGHKYSKETSDNCYTLLLPIDEQIKFYLRYHGIQRKHSSASPDNDETKGDVFTGDRYKQYVMDGLIDDHTVTLQINTDGAQKFKSSKYSFWPFMGIINETSYKTRRSNIIL</sequence>
<protein>
    <submittedName>
        <fullName evidence="1">Uncharacterized protein</fullName>
    </submittedName>
</protein>
<proteinExistence type="predicted"/>
<comment type="caution">
    <text evidence="1">The sequence shown here is derived from an EMBL/GenBank/DDBJ whole genome shotgun (WGS) entry which is preliminary data.</text>
</comment>
<dbReference type="Proteomes" id="UP000076858">
    <property type="component" value="Unassembled WGS sequence"/>
</dbReference>
<reference evidence="1 2" key="1">
    <citation type="submission" date="2016-03" db="EMBL/GenBank/DDBJ databases">
        <title>EvidentialGene: Evidence-directed Construction of Genes on Genomes.</title>
        <authorList>
            <person name="Gilbert D.G."/>
            <person name="Choi J.-H."/>
            <person name="Mockaitis K."/>
            <person name="Colbourne J."/>
            <person name="Pfrender M."/>
        </authorList>
    </citation>
    <scope>NUCLEOTIDE SEQUENCE [LARGE SCALE GENOMIC DNA]</scope>
    <source>
        <strain evidence="1 2">Xinb3</strain>
        <tissue evidence="1">Complete organism</tissue>
    </source>
</reference>
<keyword evidence="2" id="KW-1185">Reference proteome</keyword>
<feature type="non-terminal residue" evidence="1">
    <location>
        <position position="232"/>
    </location>
</feature>
<dbReference type="OrthoDB" id="7549404at2759"/>
<evidence type="ECO:0000313" key="1">
    <source>
        <dbReference type="EMBL" id="KZS00647.1"/>
    </source>
</evidence>